<keyword evidence="2" id="KW-1185">Reference proteome</keyword>
<comment type="caution">
    <text evidence="1">The sequence shown here is derived from an EMBL/GenBank/DDBJ whole genome shotgun (WGS) entry which is preliminary data.</text>
</comment>
<sequence length="100" mass="11014">MMKPRVSEVDFNCSDITEWFGRVDSGDIAEFNFDRIAWIKISGLPPKLWSEEKFTSIAESFGQVVIPFVVDQSAVNPSFGKVGIITSALSSISREPLVGS</sequence>
<organism evidence="1 2">
    <name type="scientific">Lactuca virosa</name>
    <dbReference type="NCBI Taxonomy" id="75947"/>
    <lineage>
        <taxon>Eukaryota</taxon>
        <taxon>Viridiplantae</taxon>
        <taxon>Streptophyta</taxon>
        <taxon>Embryophyta</taxon>
        <taxon>Tracheophyta</taxon>
        <taxon>Spermatophyta</taxon>
        <taxon>Magnoliopsida</taxon>
        <taxon>eudicotyledons</taxon>
        <taxon>Gunneridae</taxon>
        <taxon>Pentapetalae</taxon>
        <taxon>asterids</taxon>
        <taxon>campanulids</taxon>
        <taxon>Asterales</taxon>
        <taxon>Asteraceae</taxon>
        <taxon>Cichorioideae</taxon>
        <taxon>Cichorieae</taxon>
        <taxon>Lactucinae</taxon>
        <taxon>Lactuca</taxon>
    </lineage>
</organism>
<reference evidence="1 2" key="1">
    <citation type="submission" date="2022-01" db="EMBL/GenBank/DDBJ databases">
        <authorList>
            <person name="Xiong W."/>
            <person name="Schranz E."/>
        </authorList>
    </citation>
    <scope>NUCLEOTIDE SEQUENCE [LARGE SCALE GENOMIC DNA]</scope>
</reference>
<evidence type="ECO:0000313" key="1">
    <source>
        <dbReference type="EMBL" id="CAH1422683.1"/>
    </source>
</evidence>
<evidence type="ECO:0000313" key="2">
    <source>
        <dbReference type="Proteomes" id="UP001157418"/>
    </source>
</evidence>
<dbReference type="EMBL" id="CAKMRJ010001112">
    <property type="protein sequence ID" value="CAH1422683.1"/>
    <property type="molecule type" value="Genomic_DNA"/>
</dbReference>
<dbReference type="Proteomes" id="UP001157418">
    <property type="component" value="Unassembled WGS sequence"/>
</dbReference>
<name>A0AAU9MPW8_9ASTR</name>
<accession>A0AAU9MPW8</accession>
<proteinExistence type="predicted"/>
<protein>
    <submittedName>
        <fullName evidence="1">Uncharacterized protein</fullName>
    </submittedName>
</protein>
<dbReference type="AlphaFoldDB" id="A0AAU9MPW8"/>
<gene>
    <name evidence="1" type="ORF">LVIROSA_LOCUS10000</name>
</gene>